<keyword evidence="4" id="KW-0676">Redox-active center</keyword>
<dbReference type="GO" id="GO:0017004">
    <property type="term" value="P:cytochrome complex assembly"/>
    <property type="evidence" value="ECO:0007669"/>
    <property type="project" value="UniProtKB-KW"/>
</dbReference>
<dbReference type="InterPro" id="IPR000866">
    <property type="entry name" value="AhpC/TSA"/>
</dbReference>
<evidence type="ECO:0000259" key="7">
    <source>
        <dbReference type="PROSITE" id="PS51352"/>
    </source>
</evidence>
<dbReference type="PROSITE" id="PS00194">
    <property type="entry name" value="THIOREDOXIN_1"/>
    <property type="match status" value="1"/>
</dbReference>
<keyword evidence="3" id="KW-1015">Disulfide bond</keyword>
<proteinExistence type="predicted"/>
<dbReference type="PROSITE" id="PS51352">
    <property type="entry name" value="THIOREDOXIN_2"/>
    <property type="match status" value="1"/>
</dbReference>
<dbReference type="CDD" id="cd02966">
    <property type="entry name" value="TlpA_like_family"/>
    <property type="match status" value="1"/>
</dbReference>
<feature type="signal peptide" evidence="6">
    <location>
        <begin position="1"/>
        <end position="26"/>
    </location>
</feature>
<accession>A0A4Q7MTT3</accession>
<organism evidence="8 9">
    <name type="scientific">Pseudobacter ginsenosidimutans</name>
    <dbReference type="NCBI Taxonomy" id="661488"/>
    <lineage>
        <taxon>Bacteria</taxon>
        <taxon>Pseudomonadati</taxon>
        <taxon>Bacteroidota</taxon>
        <taxon>Chitinophagia</taxon>
        <taxon>Chitinophagales</taxon>
        <taxon>Chitinophagaceae</taxon>
        <taxon>Pseudobacter</taxon>
    </lineage>
</organism>
<evidence type="ECO:0000256" key="4">
    <source>
        <dbReference type="ARBA" id="ARBA00023284"/>
    </source>
</evidence>
<dbReference type="InterPro" id="IPR017937">
    <property type="entry name" value="Thioredoxin_CS"/>
</dbReference>
<comment type="subcellular location">
    <subcellularLocation>
        <location evidence="1">Cell envelope</location>
    </subcellularLocation>
</comment>
<dbReference type="InterPro" id="IPR025380">
    <property type="entry name" value="DUF4369"/>
</dbReference>
<sequence length="406" mass="44209">MKKQFNRILVVAVMALAAACSGGSNQSLEVKGTIANADQVSELYPKAIEDGKITLFLYEIPFGGELPPVQLDSTTIPATAKEFTLKGKGANGGLFNVIIKNGPMAPIVYDASPISLNIDFAGKEKFYTVSGSGATTQLRDFLFGYSDHQNAIENSMKAMDSLKRFSAPDSVIILATNKKNAAMTSLNSFLKKSLSEINQPVVAAFALGRSAQTLEQSDFEAELGKLTQKFPNDGNLADLKKKYEAYKVQAAEMQKQQEAAAERRKSNSLIGKPAPDIVMPDPNGKNVSLSSFKGKYVLVDFWASWCGPCRAENPNVVNAFNKFKDKNFTVLGVSLDKDKAAWVQAVKADNLNWPQISDLAFWKSKAVELYKFEGIPYNVLVDPKGIVIAEELRGEALSAKLAEVLK</sequence>
<dbReference type="Pfam" id="PF00578">
    <property type="entry name" value="AhpC-TSA"/>
    <property type="match status" value="1"/>
</dbReference>
<dbReference type="RefSeq" id="WP_130541856.1">
    <property type="nucleotide sequence ID" value="NZ_CP042431.1"/>
</dbReference>
<dbReference type="EMBL" id="SGXA01000002">
    <property type="protein sequence ID" value="RZS71339.1"/>
    <property type="molecule type" value="Genomic_DNA"/>
</dbReference>
<dbReference type="Pfam" id="PF14289">
    <property type="entry name" value="DUF4369"/>
    <property type="match status" value="1"/>
</dbReference>
<feature type="domain" description="Thioredoxin" evidence="7">
    <location>
        <begin position="268"/>
        <end position="406"/>
    </location>
</feature>
<dbReference type="PANTHER" id="PTHR42852:SF6">
    <property type="entry name" value="THIOL:DISULFIDE INTERCHANGE PROTEIN DSBE"/>
    <property type="match status" value="1"/>
</dbReference>
<dbReference type="PROSITE" id="PS51257">
    <property type="entry name" value="PROKAR_LIPOPROTEIN"/>
    <property type="match status" value="1"/>
</dbReference>
<dbReference type="InterPro" id="IPR036249">
    <property type="entry name" value="Thioredoxin-like_sf"/>
</dbReference>
<evidence type="ECO:0000256" key="1">
    <source>
        <dbReference type="ARBA" id="ARBA00004196"/>
    </source>
</evidence>
<name>A0A4Q7MTT3_9BACT</name>
<dbReference type="GO" id="GO:0030313">
    <property type="term" value="C:cell envelope"/>
    <property type="evidence" value="ECO:0007669"/>
    <property type="project" value="UniProtKB-SubCell"/>
</dbReference>
<evidence type="ECO:0000256" key="5">
    <source>
        <dbReference type="SAM" id="MobiDB-lite"/>
    </source>
</evidence>
<dbReference type="PANTHER" id="PTHR42852">
    <property type="entry name" value="THIOL:DISULFIDE INTERCHANGE PROTEIN DSBE"/>
    <property type="match status" value="1"/>
</dbReference>
<evidence type="ECO:0000256" key="6">
    <source>
        <dbReference type="SAM" id="SignalP"/>
    </source>
</evidence>
<protein>
    <submittedName>
        <fullName evidence="8">Peroxiredoxin</fullName>
    </submittedName>
</protein>
<keyword evidence="6" id="KW-0732">Signal</keyword>
<reference evidence="8 9" key="1">
    <citation type="submission" date="2019-02" db="EMBL/GenBank/DDBJ databases">
        <title>Genomic Encyclopedia of Type Strains, Phase IV (KMG-IV): sequencing the most valuable type-strain genomes for metagenomic binning, comparative biology and taxonomic classification.</title>
        <authorList>
            <person name="Goeker M."/>
        </authorList>
    </citation>
    <scope>NUCLEOTIDE SEQUENCE [LARGE SCALE GENOMIC DNA]</scope>
    <source>
        <strain evidence="8 9">DSM 18116</strain>
    </source>
</reference>
<evidence type="ECO:0000313" key="9">
    <source>
        <dbReference type="Proteomes" id="UP000293874"/>
    </source>
</evidence>
<dbReference type="GO" id="GO:0016209">
    <property type="term" value="F:antioxidant activity"/>
    <property type="evidence" value="ECO:0007669"/>
    <property type="project" value="InterPro"/>
</dbReference>
<dbReference type="InterPro" id="IPR050553">
    <property type="entry name" value="Thioredoxin_ResA/DsbE_sf"/>
</dbReference>
<feature type="chain" id="PRO_5020483146" evidence="6">
    <location>
        <begin position="27"/>
        <end position="406"/>
    </location>
</feature>
<feature type="region of interest" description="Disordered" evidence="5">
    <location>
        <begin position="255"/>
        <end position="277"/>
    </location>
</feature>
<gene>
    <name evidence="8" type="ORF">EV199_3242</name>
</gene>
<keyword evidence="2" id="KW-0201">Cytochrome c-type biogenesis</keyword>
<comment type="caution">
    <text evidence="8">The sequence shown here is derived from an EMBL/GenBank/DDBJ whole genome shotgun (WGS) entry which is preliminary data.</text>
</comment>
<dbReference type="InterPro" id="IPR013766">
    <property type="entry name" value="Thioredoxin_domain"/>
</dbReference>
<evidence type="ECO:0000313" key="8">
    <source>
        <dbReference type="EMBL" id="RZS71339.1"/>
    </source>
</evidence>
<keyword evidence="9" id="KW-1185">Reference proteome</keyword>
<evidence type="ECO:0000256" key="3">
    <source>
        <dbReference type="ARBA" id="ARBA00023157"/>
    </source>
</evidence>
<dbReference type="GO" id="GO:0016491">
    <property type="term" value="F:oxidoreductase activity"/>
    <property type="evidence" value="ECO:0007669"/>
    <property type="project" value="InterPro"/>
</dbReference>
<dbReference type="SUPFAM" id="SSF52833">
    <property type="entry name" value="Thioredoxin-like"/>
    <property type="match status" value="1"/>
</dbReference>
<dbReference type="AlphaFoldDB" id="A0A4Q7MTT3"/>
<dbReference type="Gene3D" id="3.40.30.10">
    <property type="entry name" value="Glutaredoxin"/>
    <property type="match status" value="1"/>
</dbReference>
<evidence type="ECO:0000256" key="2">
    <source>
        <dbReference type="ARBA" id="ARBA00022748"/>
    </source>
</evidence>
<dbReference type="Proteomes" id="UP000293874">
    <property type="component" value="Unassembled WGS sequence"/>
</dbReference>